<feature type="domain" description="Josephin" evidence="12">
    <location>
        <begin position="1"/>
        <end position="177"/>
    </location>
</feature>
<comment type="subcellular location">
    <subcellularLocation>
        <location evidence="2">Cytoplasm</location>
        <location evidence="2">Cytosol</location>
    </subcellularLocation>
</comment>
<proteinExistence type="predicted"/>
<dbReference type="InterPro" id="IPR006155">
    <property type="entry name" value="Josephin"/>
</dbReference>
<keyword evidence="6" id="KW-0833">Ubl conjugation pathway</keyword>
<dbReference type="AlphaFoldDB" id="A0A9W9YQ09"/>
<evidence type="ECO:0000259" key="12">
    <source>
        <dbReference type="PROSITE" id="PS50957"/>
    </source>
</evidence>
<dbReference type="OrthoDB" id="422700at2759"/>
<dbReference type="PANTHER" id="PTHR13291">
    <property type="entry name" value="JOSEPHIN 1, 2"/>
    <property type="match status" value="1"/>
</dbReference>
<sequence length="177" mass="20480">MDIYHERQRQMLCAVHTLNNLFQDRNAYSKADLDAISYNLSPDAFVNPHKNMLGLGNYDVNVVMAALLLKEYEAVWFDKRLGLESLELQQIFGFVVNKPSNVNLIWLEVPIKRPHWFAVRKINDNYYNLDSKLSSPQCIGNEEKLVEFLTELLSLPAVQLLVIVEKSVAENSLWKRL</sequence>
<gene>
    <name evidence="13" type="primary">JOSD1</name>
    <name evidence="13" type="ORF">OS493_013181</name>
</gene>
<keyword evidence="5" id="KW-0645">Protease</keyword>
<dbReference type="PANTHER" id="PTHR13291:SF0">
    <property type="entry name" value="JOSEPHIN-LIKE PROTEIN"/>
    <property type="match status" value="1"/>
</dbReference>
<dbReference type="InterPro" id="IPR040053">
    <property type="entry name" value="JOSD1/2"/>
</dbReference>
<evidence type="ECO:0000256" key="11">
    <source>
        <dbReference type="PROSITE-ProRule" id="PRU00331"/>
    </source>
</evidence>
<name>A0A9W9YQ09_9CNID</name>
<feature type="active site" evidence="11">
    <location>
        <position position="130"/>
    </location>
</feature>
<evidence type="ECO:0000313" key="13">
    <source>
        <dbReference type="EMBL" id="KAJ7362090.1"/>
    </source>
</evidence>
<dbReference type="GO" id="GO:0005829">
    <property type="term" value="C:cytosol"/>
    <property type="evidence" value="ECO:0007669"/>
    <property type="project" value="UniProtKB-SubCell"/>
</dbReference>
<dbReference type="Gene3D" id="3.90.70.40">
    <property type="match status" value="1"/>
</dbReference>
<dbReference type="EC" id="3.4.19.12" evidence="3"/>
<protein>
    <recommendedName>
        <fullName evidence="9">Josephin-2</fullName>
        <ecNumber evidence="3">3.4.19.12</ecNumber>
    </recommendedName>
    <alternativeName>
        <fullName evidence="10">Josephin domain-containing protein 2</fullName>
    </alternativeName>
</protein>
<evidence type="ECO:0000256" key="2">
    <source>
        <dbReference type="ARBA" id="ARBA00004514"/>
    </source>
</evidence>
<dbReference type="GO" id="GO:0004843">
    <property type="term" value="F:cysteine-type deubiquitinase activity"/>
    <property type="evidence" value="ECO:0007669"/>
    <property type="project" value="UniProtKB-EC"/>
</dbReference>
<dbReference type="GO" id="GO:0006508">
    <property type="term" value="P:proteolysis"/>
    <property type="evidence" value="ECO:0007669"/>
    <property type="project" value="UniProtKB-KW"/>
</dbReference>
<dbReference type="SMART" id="SM01246">
    <property type="entry name" value="Josephin"/>
    <property type="match status" value="1"/>
</dbReference>
<feature type="active site" evidence="11">
    <location>
        <position position="13"/>
    </location>
</feature>
<dbReference type="PROSITE" id="PS50957">
    <property type="entry name" value="JOSEPHIN"/>
    <property type="match status" value="1"/>
</dbReference>
<evidence type="ECO:0000256" key="4">
    <source>
        <dbReference type="ARBA" id="ARBA00022490"/>
    </source>
</evidence>
<organism evidence="13 14">
    <name type="scientific">Desmophyllum pertusum</name>
    <dbReference type="NCBI Taxonomy" id="174260"/>
    <lineage>
        <taxon>Eukaryota</taxon>
        <taxon>Metazoa</taxon>
        <taxon>Cnidaria</taxon>
        <taxon>Anthozoa</taxon>
        <taxon>Hexacorallia</taxon>
        <taxon>Scleractinia</taxon>
        <taxon>Caryophylliina</taxon>
        <taxon>Caryophylliidae</taxon>
        <taxon>Desmophyllum</taxon>
    </lineage>
</organism>
<evidence type="ECO:0000313" key="14">
    <source>
        <dbReference type="Proteomes" id="UP001163046"/>
    </source>
</evidence>
<evidence type="ECO:0000256" key="9">
    <source>
        <dbReference type="ARBA" id="ARBA00069892"/>
    </source>
</evidence>
<dbReference type="EMBL" id="MU827307">
    <property type="protein sequence ID" value="KAJ7362090.1"/>
    <property type="molecule type" value="Genomic_DNA"/>
</dbReference>
<accession>A0A9W9YQ09</accession>
<comment type="caution">
    <text evidence="13">The sequence shown here is derived from an EMBL/GenBank/DDBJ whole genome shotgun (WGS) entry which is preliminary data.</text>
</comment>
<evidence type="ECO:0000256" key="3">
    <source>
        <dbReference type="ARBA" id="ARBA00012759"/>
    </source>
</evidence>
<evidence type="ECO:0000256" key="8">
    <source>
        <dbReference type="ARBA" id="ARBA00058284"/>
    </source>
</evidence>
<keyword evidence="14" id="KW-1185">Reference proteome</keyword>
<dbReference type="Proteomes" id="UP001163046">
    <property type="component" value="Unassembled WGS sequence"/>
</dbReference>
<dbReference type="FunFam" id="3.90.70.40:FF:000003">
    <property type="entry name" value="josephin-2 isoform X1"/>
    <property type="match status" value="1"/>
</dbReference>
<comment type="catalytic activity">
    <reaction evidence="1">
        <text>Thiol-dependent hydrolysis of ester, thioester, amide, peptide and isopeptide bonds formed by the C-terminal Gly of ubiquitin (a 76-residue protein attached to proteins as an intracellular targeting signal).</text>
        <dbReference type="EC" id="3.4.19.12"/>
    </reaction>
</comment>
<keyword evidence="4" id="KW-0963">Cytoplasm</keyword>
<dbReference type="Pfam" id="PF02099">
    <property type="entry name" value="Josephin"/>
    <property type="match status" value="1"/>
</dbReference>
<evidence type="ECO:0000256" key="10">
    <source>
        <dbReference type="ARBA" id="ARBA00077222"/>
    </source>
</evidence>
<comment type="function">
    <text evidence="8">Cleaves 'Lys-63'-linked poly-ubiquitin chains, and with lesser efficiency 'Lys-48'-linked poly-ubiquitin chains (in vitro). May act as a deubiquitinating enzyme.</text>
</comment>
<feature type="active site" evidence="11">
    <location>
        <position position="115"/>
    </location>
</feature>
<evidence type="ECO:0000256" key="6">
    <source>
        <dbReference type="ARBA" id="ARBA00022786"/>
    </source>
</evidence>
<reference evidence="13" key="1">
    <citation type="submission" date="2023-01" db="EMBL/GenBank/DDBJ databases">
        <title>Genome assembly of the deep-sea coral Lophelia pertusa.</title>
        <authorList>
            <person name="Herrera S."/>
            <person name="Cordes E."/>
        </authorList>
    </citation>
    <scope>NUCLEOTIDE SEQUENCE</scope>
    <source>
        <strain evidence="13">USNM1676648</strain>
        <tissue evidence="13">Polyp</tissue>
    </source>
</reference>
<keyword evidence="7 11" id="KW-0378">Hydrolase</keyword>
<evidence type="ECO:0000256" key="1">
    <source>
        <dbReference type="ARBA" id="ARBA00000707"/>
    </source>
</evidence>
<evidence type="ECO:0000256" key="5">
    <source>
        <dbReference type="ARBA" id="ARBA00022670"/>
    </source>
</evidence>
<evidence type="ECO:0000256" key="7">
    <source>
        <dbReference type="ARBA" id="ARBA00022801"/>
    </source>
</evidence>
<dbReference type="GO" id="GO:0016579">
    <property type="term" value="P:protein deubiquitination"/>
    <property type="evidence" value="ECO:0007669"/>
    <property type="project" value="InterPro"/>
</dbReference>